<evidence type="ECO:0000313" key="4">
    <source>
        <dbReference type="EMBL" id="CDR42064.1"/>
    </source>
</evidence>
<organism evidence="4">
    <name type="scientific">Cyberlindnera fabianii</name>
    <name type="common">Yeast</name>
    <name type="synonym">Hansenula fabianii</name>
    <dbReference type="NCBI Taxonomy" id="36022"/>
    <lineage>
        <taxon>Eukaryota</taxon>
        <taxon>Fungi</taxon>
        <taxon>Dikarya</taxon>
        <taxon>Ascomycota</taxon>
        <taxon>Saccharomycotina</taxon>
        <taxon>Saccharomycetes</taxon>
        <taxon>Phaffomycetales</taxon>
        <taxon>Phaffomycetaceae</taxon>
        <taxon>Cyberlindnera</taxon>
    </lineage>
</organism>
<evidence type="ECO:0000259" key="3">
    <source>
        <dbReference type="Pfam" id="PF03914"/>
    </source>
</evidence>
<feature type="region of interest" description="Disordered" evidence="2">
    <location>
        <begin position="1"/>
        <end position="20"/>
    </location>
</feature>
<dbReference type="EMBL" id="LK052893">
    <property type="protein sequence ID" value="CDR42064.1"/>
    <property type="molecule type" value="Genomic_DNA"/>
</dbReference>
<accession>A0A061AX08</accession>
<dbReference type="PhylomeDB" id="A0A061AX08"/>
<evidence type="ECO:0000256" key="2">
    <source>
        <dbReference type="SAM" id="MobiDB-lite"/>
    </source>
</evidence>
<gene>
    <name evidence="4" type="ORF">CYFA0S_08e03180g</name>
</gene>
<feature type="domain" description="CCAAT-binding factor" evidence="3">
    <location>
        <begin position="325"/>
        <end position="473"/>
    </location>
</feature>
<dbReference type="GO" id="GO:0030692">
    <property type="term" value="C:Noc4p-Nop14p complex"/>
    <property type="evidence" value="ECO:0007669"/>
    <property type="project" value="TreeGrafter"/>
</dbReference>
<dbReference type="PANTHER" id="PTHR12455">
    <property type="entry name" value="NUCLEOLAR COMPLEX PROTEIN 4"/>
    <property type="match status" value="1"/>
</dbReference>
<protein>
    <submittedName>
        <fullName evidence="4">CYFA0S08e03180g1_1</fullName>
    </submittedName>
</protein>
<dbReference type="AlphaFoldDB" id="A0A061AX08"/>
<dbReference type="Pfam" id="PF03914">
    <property type="entry name" value="CBF"/>
    <property type="match status" value="1"/>
</dbReference>
<comment type="similarity">
    <text evidence="1">Belongs to the CBF/MAK21 family.</text>
</comment>
<dbReference type="GO" id="GO:0032040">
    <property type="term" value="C:small-subunit processome"/>
    <property type="evidence" value="ECO:0007669"/>
    <property type="project" value="TreeGrafter"/>
</dbReference>
<feature type="compositionally biased region" description="Basic and acidic residues" evidence="2">
    <location>
        <begin position="1"/>
        <end position="10"/>
    </location>
</feature>
<reference evidence="4" key="1">
    <citation type="journal article" date="2014" name="Genome Announc.">
        <title>Genome sequence of the yeast Cyberlindnera fabianii (Hansenula fabianii).</title>
        <authorList>
            <person name="Freel K.C."/>
            <person name="Sarilar V."/>
            <person name="Neuveglise C."/>
            <person name="Devillers H."/>
            <person name="Friedrich A."/>
            <person name="Schacherer J."/>
        </authorList>
    </citation>
    <scope>NUCLEOTIDE SEQUENCE</scope>
    <source>
        <strain evidence="4">YJS4271</strain>
    </source>
</reference>
<dbReference type="InterPro" id="IPR005612">
    <property type="entry name" value="CCAAT-binding_factor"/>
</dbReference>
<dbReference type="PANTHER" id="PTHR12455:SF0">
    <property type="entry name" value="NUCLEOLAR COMPLEX PROTEIN 4 HOMOLOG"/>
    <property type="match status" value="1"/>
</dbReference>
<evidence type="ECO:0000256" key="1">
    <source>
        <dbReference type="ARBA" id="ARBA00007797"/>
    </source>
</evidence>
<dbReference type="InterPro" id="IPR027193">
    <property type="entry name" value="Noc4"/>
</dbReference>
<sequence>MSKRKSDTGRARSVKKSTSEAETLSKESITKATNDIISSIDSIDVKSLTSVIALYDSLLPKFDTEEGLEKFEGVARLLNVQLTKIFEELFAHKKLSPSKDDGMTFKKLKQSYELFKFNLLFFLENISLDCSLIMDNLDIYMKLLRLESTHFAPVSKDGSINSYFPTKSYKDLITSLLKSQNGEILGDGTSSSIVLQEFLTSYYSKYYDLQFYFFAEIDTENFKDADTEAVFSKFLTIAKEKQIVLSITEDSKSFLNNLPSIVTNQNHYKTEFENKWLYFLNQGLSTDQYKTVLLVLHKRIIPAFKKPTNLMDFLTDSYEVGGSISILALNGLFELIKKYNLDYPNFYQKLYSLFDAKLLHTRYRSRFFRLTDLFLSSTHLPAALVASFIKKMARLSLSAPPSAVVSIIPFIYNLLKRHPTCMILLQNADASDDYKDPYDDSITDPYTTNAIESSLWEMETMASHYHPNVATLAKIYSQPFRKLNYNMEDFLDWSYDSLLESENTRKLKTEVALEFDSFESVIGDYIQGWEW</sequence>
<dbReference type="GO" id="GO:0042254">
    <property type="term" value="P:ribosome biogenesis"/>
    <property type="evidence" value="ECO:0007669"/>
    <property type="project" value="InterPro"/>
</dbReference>
<proteinExistence type="inferred from homology"/>
<dbReference type="VEuPathDB" id="FungiDB:BON22_4155"/>
<name>A0A061AX08_CYBFA</name>
<dbReference type="OrthoDB" id="10263185at2759"/>